<dbReference type="FunFam" id="1.10.275.10:FF:000005">
    <property type="entry name" value="Histidine ammonia-lyase"/>
    <property type="match status" value="1"/>
</dbReference>
<dbReference type="Gene3D" id="1.10.275.10">
    <property type="entry name" value="Fumarase/aspartase (N-terminal domain)"/>
    <property type="match status" value="1"/>
</dbReference>
<dbReference type="InterPro" id="IPR001106">
    <property type="entry name" value="Aromatic_Lyase"/>
</dbReference>
<dbReference type="GO" id="GO:0016841">
    <property type="term" value="F:ammonia-lyase activity"/>
    <property type="evidence" value="ECO:0007669"/>
    <property type="project" value="UniProtKB-ARBA"/>
</dbReference>
<name>A0A1B2I5L2_9BACT</name>
<protein>
    <submittedName>
        <fullName evidence="2">Phenylalanine ammonia-lyase</fullName>
    </submittedName>
</protein>
<dbReference type="PANTHER" id="PTHR10362">
    <property type="entry name" value="HISTIDINE AMMONIA-LYASE"/>
    <property type="match status" value="1"/>
</dbReference>
<dbReference type="KEGG" id="cpor:BED41_09245"/>
<dbReference type="AlphaFoldDB" id="A0A1B2I5L2"/>
<evidence type="ECO:0000313" key="3">
    <source>
        <dbReference type="Proteomes" id="UP000093044"/>
    </source>
</evidence>
<dbReference type="OrthoDB" id="9806955at2"/>
<dbReference type="InterPro" id="IPR024083">
    <property type="entry name" value="Fumarase/histidase_N"/>
</dbReference>
<gene>
    <name evidence="2" type="ORF">BED41_09245</name>
</gene>
<proteinExistence type="predicted"/>
<evidence type="ECO:0000256" key="1">
    <source>
        <dbReference type="ARBA" id="ARBA00023239"/>
    </source>
</evidence>
<keyword evidence="1 2" id="KW-0456">Lyase</keyword>
<dbReference type="Pfam" id="PF00221">
    <property type="entry name" value="Lyase_aromatic"/>
    <property type="match status" value="1"/>
</dbReference>
<dbReference type="RefSeq" id="WP_066745148.1">
    <property type="nucleotide sequence ID" value="NZ_CP016757.1"/>
</dbReference>
<sequence>MKIVLTGNDLTVSDVWEIAVNGAQVEISPEAEAKLEAARKLVYELVDADVPVYGFNTGVGWNKDHKIAKEFFEDFNRKLIYCHSFGVEPEASEAEVRAMMAVRLNCLLLGYTGIQPAVARRYAELLNAGLHPVVPEKGSVGEGDLTPLAHIGLVMIGEGEANYKGRRMSSAEAHKLAGLDPVVLGPKDGLAIVSSSAFSAGEAALAIKELRELVDMGDIISCLSLEGFNGNTSPIEAGVMAARKMEGQAKSAERMREYLAGSDIYGTYPGKPVQDPLCFRGAAYINGSLRDALEYAQKYLFIQMNSTDDNPCLLLDERRIISNSNFETTTLATAIEMLSIVLSHVSRMSCYRMLRLVNPELTKLPRFLSHDGGQSHCFGTIQKCFASLDTEIRHLSNPCSVDYLSLSGSIEDHANNTPLVVQHLRQIVKNLQYIYGMELIHACQAIELRKRQGKFNLGKGTAAAYEAFRKELPLYTNDRPLAPDVKKAYEFVKSAALLRSVGEAR</sequence>
<dbReference type="STRING" id="1197717.BED41_09245"/>
<dbReference type="Gene3D" id="1.20.200.10">
    <property type="entry name" value="Fumarase/aspartase (Central domain)"/>
    <property type="match status" value="1"/>
</dbReference>
<dbReference type="SUPFAM" id="SSF48557">
    <property type="entry name" value="L-aspartase-like"/>
    <property type="match status" value="1"/>
</dbReference>
<dbReference type="GeneID" id="83058031"/>
<reference evidence="2" key="1">
    <citation type="submission" date="2016-08" db="EMBL/GenBank/DDBJ databases">
        <title>Complete genome of Cloacibacillus porcorum.</title>
        <authorList>
            <person name="Looft T."/>
            <person name="Bayles D.O."/>
            <person name="Alt D.P."/>
        </authorList>
    </citation>
    <scope>NUCLEOTIDE SEQUENCE [LARGE SCALE GENOMIC DNA]</scope>
    <source>
        <strain evidence="2">CL-84</strain>
    </source>
</reference>
<dbReference type="InterPro" id="IPR008948">
    <property type="entry name" value="L-Aspartase-like"/>
</dbReference>
<dbReference type="Proteomes" id="UP000093044">
    <property type="component" value="Chromosome"/>
</dbReference>
<dbReference type="EMBL" id="CP016757">
    <property type="protein sequence ID" value="ANZ45237.1"/>
    <property type="molecule type" value="Genomic_DNA"/>
</dbReference>
<dbReference type="CDD" id="cd00332">
    <property type="entry name" value="PAL-HAL"/>
    <property type="match status" value="1"/>
</dbReference>
<evidence type="ECO:0000313" key="2">
    <source>
        <dbReference type="EMBL" id="ANZ45237.1"/>
    </source>
</evidence>
<keyword evidence="3" id="KW-1185">Reference proteome</keyword>
<organism evidence="2 3">
    <name type="scientific">Cloacibacillus porcorum</name>
    <dbReference type="NCBI Taxonomy" id="1197717"/>
    <lineage>
        <taxon>Bacteria</taxon>
        <taxon>Thermotogati</taxon>
        <taxon>Synergistota</taxon>
        <taxon>Synergistia</taxon>
        <taxon>Synergistales</taxon>
        <taxon>Synergistaceae</taxon>
        <taxon>Cloacibacillus</taxon>
    </lineage>
</organism>
<accession>A0A1B2I5L2</accession>